<evidence type="ECO:0000313" key="14">
    <source>
        <dbReference type="Proteomes" id="UP000033106"/>
    </source>
</evidence>
<evidence type="ECO:0000313" key="12">
    <source>
        <dbReference type="Proteomes" id="UP000033057"/>
    </source>
</evidence>
<dbReference type="AlphaFoldDB" id="A0A0E3JTZ3"/>
<dbReference type="PANTHER" id="PTHR39640">
    <property type="entry name" value="VNG6129C"/>
    <property type="match status" value="1"/>
</dbReference>
<evidence type="ECO:0000313" key="7">
    <source>
        <dbReference type="EMBL" id="AZF76111.1"/>
    </source>
</evidence>
<dbReference type="EMBL" id="CP011056">
    <property type="protein sequence ID" value="AKA76470.1"/>
    <property type="molecule type" value="Genomic_DNA"/>
</dbReference>
<dbReference type="EMBL" id="CP033235">
    <property type="protein sequence ID" value="AZF68247.1"/>
    <property type="molecule type" value="Genomic_DNA"/>
</dbReference>
<evidence type="ECO:0000313" key="2">
    <source>
        <dbReference type="EMBL" id="AKA76470.1"/>
    </source>
</evidence>
<dbReference type="EMBL" id="CP033241">
    <property type="protein sequence ID" value="AZF83964.1"/>
    <property type="molecule type" value="Genomic_DNA"/>
</dbReference>
<dbReference type="PIRSF" id="PIRSF019435">
    <property type="entry name" value="UCP019435"/>
    <property type="match status" value="1"/>
</dbReference>
<protein>
    <submittedName>
        <fullName evidence="1">DUF790 family protein</fullName>
    </submittedName>
</protein>
<dbReference type="EMBL" id="CP050869">
    <property type="protein sequence ID" value="QPG50772.1"/>
    <property type="molecule type" value="Genomic_DNA"/>
</dbReference>
<dbReference type="EMBL" id="CP033236">
    <property type="protein sequence ID" value="AZF70867.1"/>
    <property type="molecule type" value="Genomic_DNA"/>
</dbReference>
<gene>
    <name evidence="11" type="ORF">HFC64_13930</name>
    <name evidence="3" type="ORF">SULA_1499</name>
    <name evidence="1" type="ORF">SULB_1500</name>
    <name evidence="2" type="ORF">SULC_1498</name>
    <name evidence="4" type="ORF">SULG_07465</name>
    <name evidence="5" type="ORF">SULH_07465</name>
    <name evidence="6" type="ORF">SULI_07465</name>
    <name evidence="7" type="ORF">SULM_07465</name>
    <name evidence="8" type="ORF">SULN_07465</name>
    <name evidence="9" type="ORF">SULO_07475</name>
    <name evidence="10" type="ORF">SULZ_07725</name>
</gene>
<dbReference type="InterPro" id="IPR008508">
    <property type="entry name" value="Bax1"/>
</dbReference>
<dbReference type="Proteomes" id="UP000282269">
    <property type="component" value="Chromosome"/>
</dbReference>
<evidence type="ECO:0000313" key="21">
    <source>
        <dbReference type="Proteomes" id="UP000282269"/>
    </source>
</evidence>
<sequence length="485" mass="57577">MLTSDLARFKIENQRIIPLFATDSDIDVAKEVINMFKIGAKVGDVLEDIKYLSKIYDYKLVKGLWKTYLRYCTVESETKIDYVELRRQLFSRGPVLEEQDKERALKEVRDLFHVDPIKVMYEDLDIEKKIVGLPKFSPEDLLKIYNLSLLQTIIFNAYRVTVTVSDGWKEIARRIKMLGLMYLAYENPLRIEIFGPLSLVKMTEKYGRNLAALVPFLVSRNKWTIIADIVLGKRKRRTYRLELSSNYSKFFKYINEEEIEKRFDSSIEEKFYDEFRRIIRDWNIVREPEPLVVDKRLYFPDFVLSKGNTKVYVEIMGFWTKEYVNSKVEKLRKFKYPILVLLNEELSYENYLPDTLNVIKFKKKVDIGKLYSILRKFQENANEDIDLSDINDDIILIKELSAKYNVDEKIVRSKLMQRPDYIVLKNYAIKRTFIEELKKEDFSNTQLSALVKKYGNYIVDVIDYLGYKIIWKNIADAIVEKVREV</sequence>
<dbReference type="EMBL" id="CP033238">
    <property type="protein sequence ID" value="AZF76111.1"/>
    <property type="molecule type" value="Genomic_DNA"/>
</dbReference>
<dbReference type="Pfam" id="PF05626">
    <property type="entry name" value="DUF790"/>
    <property type="match status" value="1"/>
</dbReference>
<dbReference type="Proteomes" id="UP000269431">
    <property type="component" value="Chromosome"/>
</dbReference>
<dbReference type="EMBL" id="CP033237">
    <property type="protein sequence ID" value="AZF73487.1"/>
    <property type="molecule type" value="Genomic_DNA"/>
</dbReference>
<dbReference type="RefSeq" id="WP_009989554.1">
    <property type="nucleotide sequence ID" value="NZ_CP011055.2"/>
</dbReference>
<dbReference type="EMBL" id="CP033240">
    <property type="protein sequence ID" value="AZF81325.1"/>
    <property type="molecule type" value="Genomic_DNA"/>
</dbReference>
<reference evidence="15 16" key="2">
    <citation type="journal article" date="2018" name="Proc. Natl. Acad. Sci. U.S.A.">
        <title>Nonmutational mechanism of inheritance in the Archaeon Sulfolobus solfataricus.</title>
        <authorList>
            <person name="Payne S."/>
            <person name="McCarthy S."/>
            <person name="Johnson T."/>
            <person name="North E."/>
            <person name="Blum P."/>
        </authorList>
    </citation>
    <scope>NUCLEOTIDE SEQUENCE [LARGE SCALE GENOMIC DNA]</scope>
    <source>
        <strain evidence="5 15">SARC-H</strain>
        <strain evidence="6 19">SARC-I</strain>
        <strain evidence="8 20">SARC-N</strain>
        <strain evidence="9 21">SARC-O</strain>
        <strain evidence="10 16">SUL120</strain>
        <strain evidence="4 17">SULG</strain>
        <strain evidence="7 18">SULM</strain>
    </source>
</reference>
<evidence type="ECO:0000313" key="6">
    <source>
        <dbReference type="EMBL" id="AZF73487.1"/>
    </source>
</evidence>
<dbReference type="Proteomes" id="UP000594632">
    <property type="component" value="Chromosome"/>
</dbReference>
<evidence type="ECO:0000313" key="10">
    <source>
        <dbReference type="EMBL" id="AZF83964.1"/>
    </source>
</evidence>
<dbReference type="PANTHER" id="PTHR39640:SF1">
    <property type="entry name" value="DUF790 FAMILY PROTEIN"/>
    <property type="match status" value="1"/>
</dbReference>
<dbReference type="PATRIC" id="fig|2287.6.peg.1543"/>
<dbReference type="Proteomes" id="UP000033106">
    <property type="component" value="Chromosome"/>
</dbReference>
<organism evidence="1 13">
    <name type="scientific">Saccharolobus solfataricus</name>
    <name type="common">Sulfolobus solfataricus</name>
    <dbReference type="NCBI Taxonomy" id="2287"/>
    <lineage>
        <taxon>Archaea</taxon>
        <taxon>Thermoproteota</taxon>
        <taxon>Thermoprotei</taxon>
        <taxon>Sulfolobales</taxon>
        <taxon>Sulfolobaceae</taxon>
        <taxon>Saccharolobus</taxon>
    </lineage>
</organism>
<dbReference type="Proteomes" id="UP000273443">
    <property type="component" value="Chromosome"/>
</dbReference>
<reference evidence="11 22" key="4">
    <citation type="journal article" date="2020" name="Nat. Commun.">
        <title>The structures of two archaeal type IV pili illuminate evolutionary relationships.</title>
        <authorList>
            <person name="Wang F."/>
            <person name="Baquero D.P."/>
            <person name="Su Z."/>
            <person name="Beltran L.C."/>
            <person name="Prangishvili D."/>
            <person name="Krupovic M."/>
            <person name="Egelman E.H."/>
        </authorList>
    </citation>
    <scope>NUCLEOTIDE SEQUENCE [LARGE SCALE GENOMIC DNA]</scope>
    <source>
        <strain evidence="11 22">POZ149</strain>
    </source>
</reference>
<dbReference type="Proteomes" id="UP000278715">
    <property type="component" value="Chromosome"/>
</dbReference>
<evidence type="ECO:0000313" key="13">
    <source>
        <dbReference type="Proteomes" id="UP000033085"/>
    </source>
</evidence>
<evidence type="ECO:0000313" key="9">
    <source>
        <dbReference type="EMBL" id="AZF81325.1"/>
    </source>
</evidence>
<evidence type="ECO:0000313" key="11">
    <source>
        <dbReference type="EMBL" id="QPG50772.1"/>
    </source>
</evidence>
<proteinExistence type="predicted"/>
<evidence type="ECO:0000313" key="22">
    <source>
        <dbReference type="Proteomes" id="UP000594632"/>
    </source>
</evidence>
<evidence type="ECO:0000313" key="18">
    <source>
        <dbReference type="Proteomes" id="UP000273443"/>
    </source>
</evidence>
<dbReference type="KEGG" id="ssol:SULB_1500"/>
<dbReference type="Proteomes" id="UP000273194">
    <property type="component" value="Chromosome"/>
</dbReference>
<evidence type="ECO:0000313" key="15">
    <source>
        <dbReference type="Proteomes" id="UP000267993"/>
    </source>
</evidence>
<evidence type="ECO:0000313" key="3">
    <source>
        <dbReference type="EMBL" id="AKA79163.1"/>
    </source>
</evidence>
<evidence type="ECO:0000313" key="16">
    <source>
        <dbReference type="Proteomes" id="UP000269431"/>
    </source>
</evidence>
<dbReference type="KEGG" id="ssoa:SULA_1499"/>
<reference evidence="1" key="3">
    <citation type="submission" date="2018-10" db="EMBL/GenBank/DDBJ databases">
        <authorList>
            <person name="McCarthy S."/>
            <person name="Gradnigo J."/>
            <person name="Johnson T."/>
            <person name="Payne S."/>
            <person name="Lipzen A."/>
            <person name="Schackwitz W."/>
            <person name="Martin J."/>
            <person name="Moriyama E."/>
            <person name="Blum P."/>
        </authorList>
    </citation>
    <scope>NUCLEOTIDE SEQUENCE</scope>
    <source>
        <strain evidence="1">SARC-B</strain>
        <strain evidence="2">SARC-C</strain>
        <strain evidence="3">SULA</strain>
    </source>
</reference>
<evidence type="ECO:0000313" key="19">
    <source>
        <dbReference type="Proteomes" id="UP000275843"/>
    </source>
</evidence>
<dbReference type="Proteomes" id="UP000033085">
    <property type="component" value="Chromosome"/>
</dbReference>
<evidence type="ECO:0000313" key="8">
    <source>
        <dbReference type="EMBL" id="AZF78722.1"/>
    </source>
</evidence>
<dbReference type="EMBL" id="CP033239">
    <property type="protein sequence ID" value="AZF78722.1"/>
    <property type="molecule type" value="Genomic_DNA"/>
</dbReference>
<evidence type="ECO:0000313" key="4">
    <source>
        <dbReference type="EMBL" id="AZF68247.1"/>
    </source>
</evidence>
<name>A0A0E3JTZ3_SACSO</name>
<evidence type="ECO:0000313" key="20">
    <source>
        <dbReference type="Proteomes" id="UP000278715"/>
    </source>
</evidence>
<dbReference type="Proteomes" id="UP000275843">
    <property type="component" value="Chromosome"/>
</dbReference>
<evidence type="ECO:0000313" key="1">
    <source>
        <dbReference type="EMBL" id="AKA73773.1"/>
    </source>
</evidence>
<dbReference type="KEGG" id="ssof:SULC_1498"/>
<dbReference type="Proteomes" id="UP000033057">
    <property type="component" value="Chromosome"/>
</dbReference>
<evidence type="ECO:0000313" key="5">
    <source>
        <dbReference type="EMBL" id="AZF70867.1"/>
    </source>
</evidence>
<dbReference type="EMBL" id="CP011055">
    <property type="protein sequence ID" value="AKA73773.1"/>
    <property type="molecule type" value="Genomic_DNA"/>
</dbReference>
<reference evidence="12 13" key="1">
    <citation type="journal article" date="2015" name="Genome Announc.">
        <title>Complete Genome Sequence of Sulfolobus solfataricus Strain 98/2 and Evolved Derivatives.</title>
        <authorList>
            <person name="McCarthy S."/>
            <person name="Gradnigo J."/>
            <person name="Johnson T."/>
            <person name="Payne S."/>
            <person name="Lipzen A."/>
            <person name="Martin J."/>
            <person name="Schackwitz W."/>
            <person name="Moriyama E."/>
            <person name="Blum P."/>
        </authorList>
    </citation>
    <scope>NUCLEOTIDE SEQUENCE [LARGE SCALE GENOMIC DNA]</scope>
    <source>
        <strain evidence="12">98/2 SULC</strain>
        <strain evidence="1">SARC-B</strain>
        <strain evidence="2">SARC-C</strain>
        <strain evidence="3 14">SULA</strain>
        <strain evidence="13">SULB</strain>
    </source>
</reference>
<dbReference type="EMBL" id="CP011057">
    <property type="protein sequence ID" value="AKA79163.1"/>
    <property type="molecule type" value="Genomic_DNA"/>
</dbReference>
<evidence type="ECO:0000313" key="17">
    <source>
        <dbReference type="Proteomes" id="UP000273194"/>
    </source>
</evidence>
<accession>A0A0E3JTZ3</accession>
<dbReference type="GeneID" id="44129463"/>
<dbReference type="Proteomes" id="UP000267993">
    <property type="component" value="Chromosome"/>
</dbReference>